<protein>
    <submittedName>
        <fullName evidence="2">Uncharacterized protein</fullName>
    </submittedName>
</protein>
<evidence type="ECO:0000313" key="2">
    <source>
        <dbReference type="EMBL" id="CAE0798281.1"/>
    </source>
</evidence>
<dbReference type="EMBL" id="HBJA01028821">
    <property type="protein sequence ID" value="CAE0798281.1"/>
    <property type="molecule type" value="Transcribed_RNA"/>
</dbReference>
<sequence>MLDTLPAAAIAAEHISDDIESWDSCSNSDCESWDEVEVSSTSSFEVLTDPGELHADLHDAAPASAALHNNKKKKKAAAATRQAEQEKLHQLMFGIPLQQQPLGGKGRKGKARVDAAAAAVRSHGARSMKNFKKL</sequence>
<proteinExistence type="predicted"/>
<organism evidence="2">
    <name type="scientific">Eutreptiella gymnastica</name>
    <dbReference type="NCBI Taxonomy" id="73025"/>
    <lineage>
        <taxon>Eukaryota</taxon>
        <taxon>Discoba</taxon>
        <taxon>Euglenozoa</taxon>
        <taxon>Euglenida</taxon>
        <taxon>Spirocuta</taxon>
        <taxon>Euglenophyceae</taxon>
        <taxon>Eutreptiales</taxon>
        <taxon>Eutreptiaceae</taxon>
        <taxon>Eutreptiella</taxon>
    </lineage>
</organism>
<reference evidence="2" key="1">
    <citation type="submission" date="2021-01" db="EMBL/GenBank/DDBJ databases">
        <authorList>
            <person name="Corre E."/>
            <person name="Pelletier E."/>
            <person name="Niang G."/>
            <person name="Scheremetjew M."/>
            <person name="Finn R."/>
            <person name="Kale V."/>
            <person name="Holt S."/>
            <person name="Cochrane G."/>
            <person name="Meng A."/>
            <person name="Brown T."/>
            <person name="Cohen L."/>
        </authorList>
    </citation>
    <scope>NUCLEOTIDE SEQUENCE</scope>
    <source>
        <strain evidence="2">CCMP1594</strain>
    </source>
</reference>
<gene>
    <name evidence="2" type="ORF">EGYM00163_LOCUS9401</name>
</gene>
<dbReference type="AlphaFoldDB" id="A0A7S4CJX0"/>
<evidence type="ECO:0000256" key="1">
    <source>
        <dbReference type="SAM" id="MobiDB-lite"/>
    </source>
</evidence>
<accession>A0A7S4CJX0</accession>
<name>A0A7S4CJX0_9EUGL</name>
<feature type="region of interest" description="Disordered" evidence="1">
    <location>
        <begin position="64"/>
        <end position="85"/>
    </location>
</feature>